<dbReference type="AlphaFoldDB" id="A0A7Y4DEB9"/>
<comment type="similarity">
    <text evidence="1">Belongs to the Mg-chelatase subunit H family.</text>
</comment>
<dbReference type="PANTHER" id="PTHR44119">
    <property type="entry name" value="MAGNESIUM-CHELATASE SUBUNIT CHLH, CHLOROPLASTIC"/>
    <property type="match status" value="1"/>
</dbReference>
<dbReference type="RefSeq" id="WP_171303800.1">
    <property type="nucleotide sequence ID" value="NZ_JABFIF010000023.1"/>
</dbReference>
<evidence type="ECO:0000313" key="3">
    <source>
        <dbReference type="EMBL" id="NOH16769.1"/>
    </source>
</evidence>
<dbReference type="GO" id="GO:0015995">
    <property type="term" value="P:chlorophyll biosynthetic process"/>
    <property type="evidence" value="ECO:0007669"/>
    <property type="project" value="InterPro"/>
</dbReference>
<reference evidence="3 4" key="1">
    <citation type="submission" date="2020-05" db="EMBL/GenBank/DDBJ databases">
        <title>Draft genome sequence of Clostridium cochlearium strain AGROS13 isolated from a sheep dairy farm in New Zealand.</title>
        <authorList>
            <person name="Gupta T.B."/>
            <person name="Jauregui R."/>
            <person name="Risson A.N."/>
            <person name="Brightwell G."/>
            <person name="Maclean P."/>
        </authorList>
    </citation>
    <scope>NUCLEOTIDE SEQUENCE [LARGE SCALE GENOMIC DNA]</scope>
    <source>
        <strain evidence="3 4">AGROS13</strain>
    </source>
</reference>
<keyword evidence="3" id="KW-0436">Ligase</keyword>
<dbReference type="CDD" id="cd10150">
    <property type="entry name" value="CobN_like"/>
    <property type="match status" value="1"/>
</dbReference>
<proteinExistence type="inferred from homology"/>
<name>A0A7Y4DEB9_CLOCO</name>
<evidence type="ECO:0000259" key="2">
    <source>
        <dbReference type="Pfam" id="PF02514"/>
    </source>
</evidence>
<dbReference type="GO" id="GO:0016851">
    <property type="term" value="F:magnesium chelatase activity"/>
    <property type="evidence" value="ECO:0007669"/>
    <property type="project" value="UniProtKB-EC"/>
</dbReference>
<dbReference type="EMBL" id="JABFIF010000023">
    <property type="protein sequence ID" value="NOH16769.1"/>
    <property type="molecule type" value="Genomic_DNA"/>
</dbReference>
<protein>
    <submittedName>
        <fullName evidence="3">Magnesium chelatase subunit H</fullName>
        <ecNumber evidence="3">6.6.1.1</ecNumber>
    </submittedName>
</protein>
<dbReference type="InterPro" id="IPR011771">
    <property type="entry name" value="BchH"/>
</dbReference>
<organism evidence="3 4">
    <name type="scientific">Clostridium cochlearium</name>
    <dbReference type="NCBI Taxonomy" id="1494"/>
    <lineage>
        <taxon>Bacteria</taxon>
        <taxon>Bacillati</taxon>
        <taxon>Bacillota</taxon>
        <taxon>Clostridia</taxon>
        <taxon>Eubacteriales</taxon>
        <taxon>Clostridiaceae</taxon>
        <taxon>Clostridium</taxon>
    </lineage>
</organism>
<comment type="caution">
    <text evidence="3">The sequence shown here is derived from an EMBL/GenBank/DDBJ whole genome shotgun (WGS) entry which is preliminary data.</text>
</comment>
<dbReference type="EC" id="6.6.1.1" evidence="3"/>
<feature type="domain" description="CobN/magnesium chelatase" evidence="2">
    <location>
        <begin position="145"/>
        <end position="1221"/>
    </location>
</feature>
<dbReference type="Proteomes" id="UP000528432">
    <property type="component" value="Unassembled WGS sequence"/>
</dbReference>
<accession>A0A7Y4DEB9</accession>
<dbReference type="InterPro" id="IPR003672">
    <property type="entry name" value="CobN/Mg_chltase"/>
</dbReference>
<evidence type="ECO:0000256" key="1">
    <source>
        <dbReference type="ARBA" id="ARBA00010851"/>
    </source>
</evidence>
<dbReference type="PANTHER" id="PTHR44119:SF4">
    <property type="entry name" value="AEROBIC COBALTOCHELATASE SUBUNIT COBN"/>
    <property type="match status" value="1"/>
</dbReference>
<dbReference type="Pfam" id="PF02514">
    <property type="entry name" value="CobN-Mg_chel"/>
    <property type="match status" value="1"/>
</dbReference>
<dbReference type="NCBIfam" id="TIGR02025">
    <property type="entry name" value="BchH"/>
    <property type="match status" value="1"/>
</dbReference>
<gene>
    <name evidence="3" type="primary">bchH</name>
    <name evidence="3" type="ORF">HMJ28_10290</name>
</gene>
<evidence type="ECO:0000313" key="4">
    <source>
        <dbReference type="Proteomes" id="UP000528432"/>
    </source>
</evidence>
<sequence>MKITVVSVSTSIFGELIRACKYINKIYNNILDLKLYYVSRIVEEDKLRNMVSDIEDADMTIVDLMGAGDKNVKATYNALENCKGQVVIIGTQGREYLKLGNLTSENMNKKETNNKICRESMKKMMDIDKKLEKSNHMKNYINIGRYWHNAGFEDMKNLLYLILRDYGKHEEIPKPLEPVKREGISICNPSTMEFFNSYEEYAKKYDFNKKRSIVALIFYGHSYPSKTSNCVAEIANRIKEFANVVPIAFCSVINLDGDKLKSMLENVCGKKVDLILNFMSFRLGAGPMGGDANRAIETLRKIEAPMLHPFFMTKKTENEWMESVQGITSSEFLISVMLPELDGAIETYPVGAMKCKEINEEFNIELNELNIIEERVEKLIGKIKGWLNLRQKSNKDKKVAIVCYNYPPGEDNLFGGAFLNTFKSIEKILGALKNEGYNTENLTSEDLMSRFCGKIVNSGKWISEENINKMIKYKNEKYRKYIQNKNFYNDMIEQWGEVPGNVMSLKENFLIPGIENKNVFIGLQPSRGVHENTDKIYHDKSMLPHHQYIAFYKWIKEEFKADVVIHVGTHGTIEFLKGKECGMSGDCFPDMLLYDIPHLYLYYIGNPAEAMIAKRRSHAVMVSYSPPCFMEGELYGEYVLLQNLIEEYHECKRLDPTRCSEVLKSINKKAKDMNMNFGDLEELERELYRMNRSLVPRGLHIFGEGYNEDEVFNYIKFILRYDRENIKCLRRIVCENRGLDYNEIIEQNNTDILASLDSEVEWIMDNFKKYKDLSFIDNSEKIYKRSLIEDIIKSIEYGKKISLNIRKNFEIAGLLKAMNGKYLNASLAGDVIRNPEILPSGYNLYQFDPTLVPTETAYKRGASIAKKTIELYYKENKRYPWTTAMILWGLETSRTGGETIGQILYYLGVRPVKTGNSFKSAYEIIPIEELKRPRIDITINICGFFRDMFPNLIEDLNKIFYEIHSLDETFEENYFKKNSKDIYDELIKNGTDEETAKELCISRIFGPKEAEYGTGITKLLETKAWEEEVEIGKNFIDSLKYVYSKNFRGKEVEGLYTNNLKTVDVVSQVRSNHEYEITDLDHYYEFFGGLSKSIEMIKGEKPSMYISDTTGERVETETVDKSINRGIRTRILNPKWIDGMLEHKYHGVQKIADRFENILGLAATTNSVEQWIYNDLHKKYIENEKLRKRLQENNPYAYVTIVEWMMEYNQRGYWDASDEQLKELRDVYLEAEGLVEEL</sequence>